<proteinExistence type="predicted"/>
<evidence type="ECO:0000259" key="5">
    <source>
        <dbReference type="PROSITE" id="PS50110"/>
    </source>
</evidence>
<name>A0A560K6G6_9BRAD</name>
<comment type="caution">
    <text evidence="2">Lacks conserved residue(s) required for the propagation of feature annotation.</text>
</comment>
<accession>A0A560K6G6</accession>
<dbReference type="PANTHER" id="PTHR43214:SF38">
    <property type="entry name" value="NITRATE_NITRITE RESPONSE REGULATOR PROTEIN NARL"/>
    <property type="match status" value="1"/>
</dbReference>
<dbReference type="PRINTS" id="PR00038">
    <property type="entry name" value="HTHLUXR"/>
</dbReference>
<keyword evidence="7" id="KW-1185">Reference proteome</keyword>
<feature type="domain" description="Response regulatory" evidence="5">
    <location>
        <begin position="5"/>
        <end position="121"/>
    </location>
</feature>
<evidence type="ECO:0000256" key="3">
    <source>
        <dbReference type="SAM" id="MobiDB-lite"/>
    </source>
</evidence>
<feature type="compositionally biased region" description="Basic and acidic residues" evidence="3">
    <location>
        <begin position="502"/>
        <end position="523"/>
    </location>
</feature>
<sequence length="734" mass="77094">MLRIRIVIADRRPIVLQGFAPLFAAESDFELVASCNNGADCLEAVRRLTPDVALVEDGFSDVTASEMLTAVNTENLPTRLVFYTASIAQGDLAGAIAAGACAGIPMREEPEALMQSLRLVAPIADRAAAGKASHGTFDDDGLTALTDLERKILRLVACGMSNKEIARQLKVATRTINARVDHIFAQLEIKNRRELATFALSRLYGGVGALAALIWAALDDVRPASAGPADHAYTDTVTVKAADGTGAVLTIKISPQKATAPPGKTAKAAGKAAWIENSVADSPTRASKFVESRADIAGSTITSLTPAVPRPGLSSFGTFVLMAVGVSIYELLASPAQAFTFSDSRSDFFALDAANASSEFAALNQAFGVDASLNGFDKLAWLNSETHNESFAFAGARGETVDRGGGLLITDAAAKEDSARSSGNLHVGAGAVDAPIGHGGFEQAGSPRNAELGTTQATEVDGPNHGQSRLDFQVSEEGSANGKPHAEQESPGQDPAQTQSQRDLHVSEEGAAKGKPHAEHEPPGQDLTPRQSQRDLHVSEEGAAKGTPHAEHEPPGQDLTQRQSQDDMHVAEGNSEGKTYAGHGPPAESNRGQLHRDVDASKDAPPAGHTNSDKSQPDLHTAHSNASENRHAEPGANARGNDQGAADSEPTQTAAAPELGDSFHFRNDMAEAKHSDHLEDNQRPQSDENGLHNAGDNGLALIQHADLIGPSHAEQGVVDHARSVEHHPTHDLFI</sequence>
<dbReference type="InterPro" id="IPR011006">
    <property type="entry name" value="CheY-like_superfamily"/>
</dbReference>
<feature type="compositionally biased region" description="Basic and acidic residues" evidence="3">
    <location>
        <begin position="611"/>
        <end position="621"/>
    </location>
</feature>
<reference evidence="6 7" key="1">
    <citation type="submission" date="2019-06" db="EMBL/GenBank/DDBJ databases">
        <title>Genomic Encyclopedia of Type Strains, Phase IV (KMG-V): Genome sequencing to study the core and pangenomes of soil and plant-associated prokaryotes.</title>
        <authorList>
            <person name="Whitman W."/>
        </authorList>
    </citation>
    <scope>NUCLEOTIDE SEQUENCE [LARGE SCALE GENOMIC DNA]</scope>
    <source>
        <strain evidence="6 7">BR 10556</strain>
    </source>
</reference>
<evidence type="ECO:0000259" key="4">
    <source>
        <dbReference type="PROSITE" id="PS50043"/>
    </source>
</evidence>
<dbReference type="InterPro" id="IPR039420">
    <property type="entry name" value="WalR-like"/>
</dbReference>
<dbReference type="GO" id="GO:0000160">
    <property type="term" value="P:phosphorelay signal transduction system"/>
    <property type="evidence" value="ECO:0007669"/>
    <property type="project" value="InterPro"/>
</dbReference>
<dbReference type="EMBL" id="VITW01000003">
    <property type="protein sequence ID" value="TWB78817.1"/>
    <property type="molecule type" value="Genomic_DNA"/>
</dbReference>
<dbReference type="AlphaFoldDB" id="A0A560K6G6"/>
<dbReference type="Proteomes" id="UP000315914">
    <property type="component" value="Unassembled WGS sequence"/>
</dbReference>
<dbReference type="CDD" id="cd06170">
    <property type="entry name" value="LuxR_C_like"/>
    <property type="match status" value="1"/>
</dbReference>
<dbReference type="GO" id="GO:0003677">
    <property type="term" value="F:DNA binding"/>
    <property type="evidence" value="ECO:0007669"/>
    <property type="project" value="UniProtKB-KW"/>
</dbReference>
<feature type="compositionally biased region" description="Basic and acidic residues" evidence="3">
    <location>
        <begin position="661"/>
        <end position="690"/>
    </location>
</feature>
<dbReference type="Pfam" id="PF00196">
    <property type="entry name" value="GerE"/>
    <property type="match status" value="1"/>
</dbReference>
<gene>
    <name evidence="6" type="ORF">FBZ95_103663</name>
</gene>
<organism evidence="6 7">
    <name type="scientific">Bradyrhizobium sacchari</name>
    <dbReference type="NCBI Taxonomy" id="1399419"/>
    <lineage>
        <taxon>Bacteria</taxon>
        <taxon>Pseudomonadati</taxon>
        <taxon>Pseudomonadota</taxon>
        <taxon>Alphaproteobacteria</taxon>
        <taxon>Hyphomicrobiales</taxon>
        <taxon>Nitrobacteraceae</taxon>
        <taxon>Bradyrhizobium</taxon>
    </lineage>
</organism>
<dbReference type="InterPro" id="IPR001789">
    <property type="entry name" value="Sig_transdc_resp-reg_receiver"/>
</dbReference>
<evidence type="ECO:0000256" key="1">
    <source>
        <dbReference type="ARBA" id="ARBA00023125"/>
    </source>
</evidence>
<evidence type="ECO:0000313" key="6">
    <source>
        <dbReference type="EMBL" id="TWB78817.1"/>
    </source>
</evidence>
<dbReference type="InterPro" id="IPR000792">
    <property type="entry name" value="Tscrpt_reg_LuxR_C"/>
</dbReference>
<dbReference type="RefSeq" id="WP_246161145.1">
    <property type="nucleotide sequence ID" value="NZ_VITU01000007.1"/>
</dbReference>
<feature type="region of interest" description="Disordered" evidence="3">
    <location>
        <begin position="475"/>
        <end position="707"/>
    </location>
</feature>
<dbReference type="GO" id="GO:0006355">
    <property type="term" value="P:regulation of DNA-templated transcription"/>
    <property type="evidence" value="ECO:0007669"/>
    <property type="project" value="InterPro"/>
</dbReference>
<comment type="caution">
    <text evidence="6">The sequence shown here is derived from an EMBL/GenBank/DDBJ whole genome shotgun (WGS) entry which is preliminary data.</text>
</comment>
<dbReference type="PANTHER" id="PTHR43214">
    <property type="entry name" value="TWO-COMPONENT RESPONSE REGULATOR"/>
    <property type="match status" value="1"/>
</dbReference>
<dbReference type="PROSITE" id="PS50110">
    <property type="entry name" value="RESPONSE_REGULATORY"/>
    <property type="match status" value="1"/>
</dbReference>
<dbReference type="InterPro" id="IPR016032">
    <property type="entry name" value="Sig_transdc_resp-reg_C-effctor"/>
</dbReference>
<feature type="domain" description="HTH luxR-type" evidence="4">
    <location>
        <begin position="138"/>
        <end position="203"/>
    </location>
</feature>
<evidence type="ECO:0000313" key="7">
    <source>
        <dbReference type="Proteomes" id="UP000315914"/>
    </source>
</evidence>
<dbReference type="SUPFAM" id="SSF52172">
    <property type="entry name" value="CheY-like"/>
    <property type="match status" value="1"/>
</dbReference>
<evidence type="ECO:0000256" key="2">
    <source>
        <dbReference type="PROSITE-ProRule" id="PRU00169"/>
    </source>
</evidence>
<keyword evidence="1 6" id="KW-0238">DNA-binding</keyword>
<dbReference type="SMART" id="SM00421">
    <property type="entry name" value="HTH_LUXR"/>
    <property type="match status" value="1"/>
</dbReference>
<dbReference type="Gene3D" id="3.40.50.2300">
    <property type="match status" value="1"/>
</dbReference>
<protein>
    <submittedName>
        <fullName evidence="6">DNA-binding NarL/FixJ family response regulator</fullName>
    </submittedName>
</protein>
<dbReference type="SUPFAM" id="SSF46894">
    <property type="entry name" value="C-terminal effector domain of the bipartite response regulators"/>
    <property type="match status" value="1"/>
</dbReference>
<dbReference type="PROSITE" id="PS50043">
    <property type="entry name" value="HTH_LUXR_2"/>
    <property type="match status" value="1"/>
</dbReference>
<feature type="compositionally biased region" description="Basic and acidic residues" evidence="3">
    <location>
        <begin position="532"/>
        <end position="555"/>
    </location>
</feature>